<comment type="caution">
    <text evidence="2">The sequence shown here is derived from an EMBL/GenBank/DDBJ whole genome shotgun (WGS) entry which is preliminary data.</text>
</comment>
<gene>
    <name evidence="2" type="ORF">PG986_014333</name>
</gene>
<dbReference type="GeneID" id="92083617"/>
<dbReference type="Proteomes" id="UP001391051">
    <property type="component" value="Unassembled WGS sequence"/>
</dbReference>
<feature type="region of interest" description="Disordered" evidence="1">
    <location>
        <begin position="1"/>
        <end position="21"/>
    </location>
</feature>
<evidence type="ECO:0000256" key="1">
    <source>
        <dbReference type="SAM" id="MobiDB-lite"/>
    </source>
</evidence>
<keyword evidence="3" id="KW-1185">Reference proteome</keyword>
<accession>A0ABR1PT73</accession>
<dbReference type="EMBL" id="JAQQWE010000010">
    <property type="protein sequence ID" value="KAK7937465.1"/>
    <property type="molecule type" value="Genomic_DNA"/>
</dbReference>
<evidence type="ECO:0000313" key="3">
    <source>
        <dbReference type="Proteomes" id="UP001391051"/>
    </source>
</evidence>
<proteinExistence type="predicted"/>
<evidence type="ECO:0000313" key="2">
    <source>
        <dbReference type="EMBL" id="KAK7937465.1"/>
    </source>
</evidence>
<name>A0ABR1PT73_9PEZI</name>
<dbReference type="RefSeq" id="XP_066692793.1">
    <property type="nucleotide sequence ID" value="XM_066850555.1"/>
</dbReference>
<reference evidence="2 3" key="1">
    <citation type="submission" date="2023-01" db="EMBL/GenBank/DDBJ databases">
        <title>Analysis of 21 Apiospora genomes using comparative genomics revels a genus with tremendous synthesis potential of carbohydrate active enzymes and secondary metabolites.</title>
        <authorList>
            <person name="Sorensen T."/>
        </authorList>
    </citation>
    <scope>NUCLEOTIDE SEQUENCE [LARGE SCALE GENOMIC DNA]</scope>
    <source>
        <strain evidence="2 3">CBS 24483</strain>
    </source>
</reference>
<organism evidence="2 3">
    <name type="scientific">Apiospora aurea</name>
    <dbReference type="NCBI Taxonomy" id="335848"/>
    <lineage>
        <taxon>Eukaryota</taxon>
        <taxon>Fungi</taxon>
        <taxon>Dikarya</taxon>
        <taxon>Ascomycota</taxon>
        <taxon>Pezizomycotina</taxon>
        <taxon>Sordariomycetes</taxon>
        <taxon>Xylariomycetidae</taxon>
        <taxon>Amphisphaeriales</taxon>
        <taxon>Apiosporaceae</taxon>
        <taxon>Apiospora</taxon>
    </lineage>
</organism>
<protein>
    <submittedName>
        <fullName evidence="2">Uncharacterized protein</fullName>
    </submittedName>
</protein>
<sequence>MRLTAATVENESWPGPAPSTTLTDDVQRVIATLPLDLKDLASTVGNVTSHGGKSRSELAPDVTNTLRQGISDLTDMVRYNHSAKEALDTLQHLYVLWTDGGALSEAQQQQAQSLFPFSFHVQGQLRVASGLSLQEAGFTMF</sequence>